<feature type="region of interest" description="Disordered" evidence="8">
    <location>
        <begin position="122"/>
        <end position="141"/>
    </location>
</feature>
<gene>
    <name evidence="9" type="ORF">Zmor_022175</name>
</gene>
<evidence type="ECO:0000256" key="5">
    <source>
        <dbReference type="ARBA" id="ARBA00022884"/>
    </source>
</evidence>
<keyword evidence="7" id="KW-0963">Cytoplasm</keyword>
<keyword evidence="7" id="KW-0238">DNA-binding</keyword>
<dbReference type="PANTHER" id="PTHR15341:SF3">
    <property type="entry name" value="NUCLEAR NUCLEIC ACID-BINDING PROTEIN C1D"/>
    <property type="match status" value="1"/>
</dbReference>
<dbReference type="EMBL" id="JALNTZ010000007">
    <property type="protein sequence ID" value="KAJ3644444.1"/>
    <property type="molecule type" value="Genomic_DNA"/>
</dbReference>
<evidence type="ECO:0000256" key="1">
    <source>
        <dbReference type="ARBA" id="ARBA00004123"/>
    </source>
</evidence>
<accession>A0AA38I0R1</accession>
<keyword evidence="5 7" id="KW-0694">RNA-binding</keyword>
<proteinExistence type="inferred from homology"/>
<dbReference type="AlphaFoldDB" id="A0AA38I0R1"/>
<comment type="caution">
    <text evidence="9">The sequence shown here is derived from an EMBL/GenBank/DDBJ whole genome shotgun (WGS) entry which is preliminary data.</text>
</comment>
<dbReference type="GO" id="GO:0003723">
    <property type="term" value="F:RNA binding"/>
    <property type="evidence" value="ECO:0007669"/>
    <property type="project" value="UniProtKB-UniRule"/>
</dbReference>
<evidence type="ECO:0000256" key="8">
    <source>
        <dbReference type="SAM" id="MobiDB-lite"/>
    </source>
</evidence>
<comment type="subcellular location">
    <subcellularLocation>
        <location evidence="7">Cytoplasm</location>
    </subcellularLocation>
    <subcellularLocation>
        <location evidence="7">Nucleus</location>
        <location evidence="7">Nucleolus</location>
    </subcellularLocation>
    <subcellularLocation>
        <location evidence="1 7">Nucleus</location>
    </subcellularLocation>
</comment>
<evidence type="ECO:0000256" key="2">
    <source>
        <dbReference type="ARBA" id="ARBA00009154"/>
    </source>
</evidence>
<reference evidence="9" key="1">
    <citation type="journal article" date="2023" name="G3 (Bethesda)">
        <title>Whole genome assemblies of Zophobas morio and Tenebrio molitor.</title>
        <authorList>
            <person name="Kaur S."/>
            <person name="Stinson S.A."/>
            <person name="diCenzo G.C."/>
        </authorList>
    </citation>
    <scope>NUCLEOTIDE SEQUENCE</scope>
    <source>
        <strain evidence="9">QUZm001</strain>
    </source>
</reference>
<keyword evidence="10" id="KW-1185">Reference proteome</keyword>
<evidence type="ECO:0000256" key="7">
    <source>
        <dbReference type="RuleBase" id="RU368003"/>
    </source>
</evidence>
<dbReference type="GO" id="GO:0000178">
    <property type="term" value="C:exosome (RNase complex)"/>
    <property type="evidence" value="ECO:0007669"/>
    <property type="project" value="TreeGrafter"/>
</dbReference>
<name>A0AA38I0R1_9CUCU</name>
<dbReference type="GO" id="GO:0010468">
    <property type="term" value="P:regulation of gene expression"/>
    <property type="evidence" value="ECO:0007669"/>
    <property type="project" value="TreeGrafter"/>
</dbReference>
<sequence length="141" mass="16432">MESDIDFGDLRDDKLIQQKLTNFHNSVQKIGKIVELSSNPDLYEKLTTKEKVDFDLFMAYTLNTLFWLYMKTKGEDPNKSEIKNQLNRVKEYMVKAKDANDKAHRPRVNQAAAARFIKHGIHYKDGDEPEEPPVKKMKLSD</sequence>
<evidence type="ECO:0000256" key="4">
    <source>
        <dbReference type="ARBA" id="ARBA00022552"/>
    </source>
</evidence>
<evidence type="ECO:0000313" key="9">
    <source>
        <dbReference type="EMBL" id="KAJ3644444.1"/>
    </source>
</evidence>
<dbReference type="InterPro" id="IPR007146">
    <property type="entry name" value="Sas10/Utp3/C1D"/>
</dbReference>
<evidence type="ECO:0000256" key="6">
    <source>
        <dbReference type="ARBA" id="ARBA00023242"/>
    </source>
</evidence>
<keyword evidence="6 7" id="KW-0539">Nucleus</keyword>
<dbReference type="PANTHER" id="PTHR15341">
    <property type="entry name" value="SUN-COR STEROID HORMONE RECEPTOR CO-REPRESSOR"/>
    <property type="match status" value="1"/>
</dbReference>
<comment type="subunit">
    <text evidence="7">Monomer and homodimer.</text>
</comment>
<dbReference type="Proteomes" id="UP001168821">
    <property type="component" value="Unassembled WGS sequence"/>
</dbReference>
<protein>
    <recommendedName>
        <fullName evidence="3 7">Nuclear nucleic acid-binding protein C1D</fullName>
    </recommendedName>
</protein>
<comment type="function">
    <text evidence="7">Plays a role in the recruitment of the exosome to pre-rRNA to mediate the 3'-5' end processing of the 5.8S rRNA.</text>
</comment>
<dbReference type="GO" id="GO:0005730">
    <property type="term" value="C:nucleolus"/>
    <property type="evidence" value="ECO:0007669"/>
    <property type="project" value="UniProtKB-SubCell"/>
</dbReference>
<evidence type="ECO:0000256" key="3">
    <source>
        <dbReference type="ARBA" id="ARBA00015212"/>
    </source>
</evidence>
<evidence type="ECO:0000313" key="10">
    <source>
        <dbReference type="Proteomes" id="UP001168821"/>
    </source>
</evidence>
<dbReference type="GO" id="GO:0000460">
    <property type="term" value="P:maturation of 5.8S rRNA"/>
    <property type="evidence" value="ECO:0007669"/>
    <property type="project" value="TreeGrafter"/>
</dbReference>
<organism evidence="9 10">
    <name type="scientific">Zophobas morio</name>
    <dbReference type="NCBI Taxonomy" id="2755281"/>
    <lineage>
        <taxon>Eukaryota</taxon>
        <taxon>Metazoa</taxon>
        <taxon>Ecdysozoa</taxon>
        <taxon>Arthropoda</taxon>
        <taxon>Hexapoda</taxon>
        <taxon>Insecta</taxon>
        <taxon>Pterygota</taxon>
        <taxon>Neoptera</taxon>
        <taxon>Endopterygota</taxon>
        <taxon>Coleoptera</taxon>
        <taxon>Polyphaga</taxon>
        <taxon>Cucujiformia</taxon>
        <taxon>Tenebrionidae</taxon>
        <taxon>Zophobas</taxon>
    </lineage>
</organism>
<dbReference type="Pfam" id="PF04000">
    <property type="entry name" value="Sas10_Utp3"/>
    <property type="match status" value="1"/>
</dbReference>
<comment type="similarity">
    <text evidence="2 7">Belongs to the C1D family.</text>
</comment>
<dbReference type="InterPro" id="IPR011082">
    <property type="entry name" value="Exosome-assoc_fac/DNA_repair"/>
</dbReference>
<dbReference type="GO" id="GO:0005737">
    <property type="term" value="C:cytoplasm"/>
    <property type="evidence" value="ECO:0007669"/>
    <property type="project" value="UniProtKB-SubCell"/>
</dbReference>
<keyword evidence="4 7" id="KW-0698">rRNA processing</keyword>
<dbReference type="GO" id="GO:0003677">
    <property type="term" value="F:DNA binding"/>
    <property type="evidence" value="ECO:0007669"/>
    <property type="project" value="UniProtKB-KW"/>
</dbReference>